<accession>A0ABM1VYV2</accession>
<dbReference type="RefSeq" id="XP_035827595.1">
    <property type="nucleotide sequence ID" value="XM_035971702.1"/>
</dbReference>
<evidence type="ECO:0000313" key="4">
    <source>
        <dbReference type="RefSeq" id="XP_035827595.1"/>
    </source>
</evidence>
<gene>
    <name evidence="4" type="primary">LOC101850981</name>
</gene>
<reference evidence="4" key="1">
    <citation type="submission" date="2025-08" db="UniProtKB">
        <authorList>
            <consortium name="RefSeq"/>
        </authorList>
    </citation>
    <scope>IDENTIFICATION</scope>
</reference>
<evidence type="ECO:0000313" key="3">
    <source>
        <dbReference type="Proteomes" id="UP000694888"/>
    </source>
</evidence>
<dbReference type="Pfam" id="PF24536">
    <property type="entry name" value="NXPE4_C"/>
    <property type="match status" value="1"/>
</dbReference>
<dbReference type="Proteomes" id="UP000694888">
    <property type="component" value="Unplaced"/>
</dbReference>
<proteinExistence type="predicted"/>
<feature type="region of interest" description="Disordered" evidence="1">
    <location>
        <begin position="1"/>
        <end position="25"/>
    </location>
</feature>
<dbReference type="InterPro" id="IPR057106">
    <property type="entry name" value="NXPE4_C"/>
</dbReference>
<sequence length="311" mass="35519">MNCMDYDDNGATTTTTTTTTRTSRVTKTFKTPASARPDVIVNNLCSRTSAINTIPPCYKFSPLSTWESDGPRGFFDHALTWHSTICKEPKLVPQFLNSCLQNTHVWLLGDSNILRFFFLFFELTNCKWYLGNMTSPWPTYRYCNITDINFTMTFHPHEYHNYIQHQIHPTITSPGFPALLDAIPSTGKQIVVAHYYAHYTTAHLIVLWERLTALRDAIKRLVSRNPEAVVAFRGPHAVTKDWEINHSVGGDVLITLYLPMIREIFAELMDKVVFLDGWEMSVALENTLLHPTDKIPIAMIRTLLGFACEVK</sequence>
<dbReference type="GeneID" id="101850981"/>
<evidence type="ECO:0000256" key="1">
    <source>
        <dbReference type="SAM" id="MobiDB-lite"/>
    </source>
</evidence>
<name>A0ABM1VYV2_APLCA</name>
<feature type="domain" description="NXPE C-terminal" evidence="2">
    <location>
        <begin position="81"/>
        <end position="308"/>
    </location>
</feature>
<evidence type="ECO:0000259" key="2">
    <source>
        <dbReference type="Pfam" id="PF24536"/>
    </source>
</evidence>
<keyword evidence="3" id="KW-1185">Reference proteome</keyword>
<dbReference type="PANTHER" id="PTHR16165">
    <property type="entry name" value="NXPE FAMILY MEMBER"/>
    <property type="match status" value="1"/>
</dbReference>
<feature type="compositionally biased region" description="Low complexity" evidence="1">
    <location>
        <begin position="12"/>
        <end position="25"/>
    </location>
</feature>
<organism evidence="3 4">
    <name type="scientific">Aplysia californica</name>
    <name type="common">California sea hare</name>
    <dbReference type="NCBI Taxonomy" id="6500"/>
    <lineage>
        <taxon>Eukaryota</taxon>
        <taxon>Metazoa</taxon>
        <taxon>Spiralia</taxon>
        <taxon>Lophotrochozoa</taxon>
        <taxon>Mollusca</taxon>
        <taxon>Gastropoda</taxon>
        <taxon>Heterobranchia</taxon>
        <taxon>Euthyneura</taxon>
        <taxon>Tectipleura</taxon>
        <taxon>Aplysiida</taxon>
        <taxon>Aplysioidea</taxon>
        <taxon>Aplysiidae</taxon>
        <taxon>Aplysia</taxon>
    </lineage>
</organism>
<dbReference type="PANTHER" id="PTHR16165:SF5">
    <property type="entry name" value="NXPE FAMILY MEMBER 3"/>
    <property type="match status" value="1"/>
</dbReference>
<protein>
    <submittedName>
        <fullName evidence="4">NXPE family member 1-like</fullName>
    </submittedName>
</protein>